<evidence type="ECO:0000256" key="4">
    <source>
        <dbReference type="ARBA" id="ARBA00022741"/>
    </source>
</evidence>
<keyword evidence="3" id="KW-0436">Ligase</keyword>
<dbReference type="OrthoDB" id="43906at2759"/>
<dbReference type="InterPro" id="IPR004365">
    <property type="entry name" value="NA-bd_OB_tRNA"/>
</dbReference>
<name>W9CPB9_SCLBF</name>
<dbReference type="GO" id="GO:0005524">
    <property type="term" value="F:ATP binding"/>
    <property type="evidence" value="ECO:0007669"/>
    <property type="project" value="UniProtKB-KW"/>
</dbReference>
<dbReference type="EMBL" id="AYSA01000065">
    <property type="protein sequence ID" value="ESZ97873.1"/>
    <property type="molecule type" value="Genomic_DNA"/>
</dbReference>
<dbReference type="GO" id="GO:0004816">
    <property type="term" value="F:asparagine-tRNA ligase activity"/>
    <property type="evidence" value="ECO:0007669"/>
    <property type="project" value="UniProtKB-EC"/>
</dbReference>
<gene>
    <name evidence="9" type="ORF">SBOR_1749</name>
</gene>
<keyword evidence="4" id="KW-0547">Nucleotide-binding</keyword>
<dbReference type="SUPFAM" id="SSF50249">
    <property type="entry name" value="Nucleic acid-binding proteins"/>
    <property type="match status" value="1"/>
</dbReference>
<dbReference type="Pfam" id="PF01336">
    <property type="entry name" value="tRNA_anti-codon"/>
    <property type="match status" value="1"/>
</dbReference>
<keyword evidence="10" id="KW-1185">Reference proteome</keyword>
<evidence type="ECO:0000259" key="8">
    <source>
        <dbReference type="PROSITE" id="PS50862"/>
    </source>
</evidence>
<dbReference type="InterPro" id="IPR012340">
    <property type="entry name" value="NA-bd_OB-fold"/>
</dbReference>
<evidence type="ECO:0000256" key="6">
    <source>
        <dbReference type="ARBA" id="ARBA00022917"/>
    </source>
</evidence>
<evidence type="ECO:0000313" key="10">
    <source>
        <dbReference type="Proteomes" id="UP000019487"/>
    </source>
</evidence>
<dbReference type="NCBIfam" id="TIGR00457">
    <property type="entry name" value="asnS"/>
    <property type="match status" value="1"/>
</dbReference>
<comment type="caution">
    <text evidence="9">The sequence shown here is derived from an EMBL/GenBank/DDBJ whole genome shotgun (WGS) entry which is preliminary data.</text>
</comment>
<reference evidence="9 10" key="1">
    <citation type="journal article" date="2014" name="Genome Announc.">
        <title>Draft genome sequence of Sclerotinia borealis, a psychrophilic plant pathogenic fungus.</title>
        <authorList>
            <person name="Mardanov A.V."/>
            <person name="Beletsky A.V."/>
            <person name="Kadnikov V.V."/>
            <person name="Ignatov A.N."/>
            <person name="Ravin N.V."/>
        </authorList>
    </citation>
    <scope>NUCLEOTIDE SEQUENCE [LARGE SCALE GENOMIC DNA]</scope>
    <source>
        <strain evidence="10">F-4157</strain>
    </source>
</reference>
<dbReference type="HOGENOM" id="CLU_004553_2_0_1"/>
<dbReference type="CDD" id="cd04318">
    <property type="entry name" value="EcAsnRS_like_N"/>
    <property type="match status" value="1"/>
</dbReference>
<keyword evidence="7" id="KW-0030">Aminoacyl-tRNA synthetase</keyword>
<protein>
    <recommendedName>
        <fullName evidence="2">asparagine--tRNA ligase</fullName>
        <ecNumber evidence="2">6.1.1.22</ecNumber>
    </recommendedName>
</protein>
<dbReference type="InterPro" id="IPR004364">
    <property type="entry name" value="Aa-tRNA-synt_II"/>
</dbReference>
<dbReference type="InterPro" id="IPR045864">
    <property type="entry name" value="aa-tRNA-synth_II/BPL/LPL"/>
</dbReference>
<evidence type="ECO:0000256" key="7">
    <source>
        <dbReference type="ARBA" id="ARBA00023146"/>
    </source>
</evidence>
<dbReference type="GO" id="GO:0005739">
    <property type="term" value="C:mitochondrion"/>
    <property type="evidence" value="ECO:0007669"/>
    <property type="project" value="TreeGrafter"/>
</dbReference>
<organism evidence="9 10">
    <name type="scientific">Sclerotinia borealis (strain F-4128)</name>
    <dbReference type="NCBI Taxonomy" id="1432307"/>
    <lineage>
        <taxon>Eukaryota</taxon>
        <taxon>Fungi</taxon>
        <taxon>Dikarya</taxon>
        <taxon>Ascomycota</taxon>
        <taxon>Pezizomycotina</taxon>
        <taxon>Leotiomycetes</taxon>
        <taxon>Helotiales</taxon>
        <taxon>Sclerotiniaceae</taxon>
        <taxon>Sclerotinia</taxon>
    </lineage>
</organism>
<evidence type="ECO:0000256" key="2">
    <source>
        <dbReference type="ARBA" id="ARBA00012816"/>
    </source>
</evidence>
<evidence type="ECO:0000313" key="9">
    <source>
        <dbReference type="EMBL" id="ESZ97873.1"/>
    </source>
</evidence>
<dbReference type="SUPFAM" id="SSF55681">
    <property type="entry name" value="Class II aaRS and biotin synthetases"/>
    <property type="match status" value="1"/>
</dbReference>
<dbReference type="STRING" id="1432307.W9CPB9"/>
<dbReference type="Pfam" id="PF00152">
    <property type="entry name" value="tRNA-synt_2"/>
    <property type="match status" value="1"/>
</dbReference>
<dbReference type="Gene3D" id="3.30.930.10">
    <property type="entry name" value="Bira Bifunctional Protein, Domain 2"/>
    <property type="match status" value="1"/>
</dbReference>
<evidence type="ECO:0000256" key="1">
    <source>
        <dbReference type="ARBA" id="ARBA00008226"/>
    </source>
</evidence>
<dbReference type="GO" id="GO:0006421">
    <property type="term" value="P:asparaginyl-tRNA aminoacylation"/>
    <property type="evidence" value="ECO:0007669"/>
    <property type="project" value="InterPro"/>
</dbReference>
<dbReference type="Gene3D" id="2.40.50.140">
    <property type="entry name" value="Nucleic acid-binding proteins"/>
    <property type="match status" value="1"/>
</dbReference>
<dbReference type="AlphaFoldDB" id="W9CPB9"/>
<keyword evidence="5" id="KW-0067">ATP-binding</keyword>
<proteinExistence type="inferred from homology"/>
<dbReference type="PANTHER" id="PTHR22594">
    <property type="entry name" value="ASPARTYL/LYSYL-TRNA SYNTHETASE"/>
    <property type="match status" value="1"/>
</dbReference>
<keyword evidence="6" id="KW-0648">Protein biosynthesis</keyword>
<dbReference type="NCBIfam" id="NF003037">
    <property type="entry name" value="PRK03932.1"/>
    <property type="match status" value="1"/>
</dbReference>
<dbReference type="PANTHER" id="PTHR22594:SF34">
    <property type="entry name" value="ASPARAGINE--TRNA LIGASE, MITOCHONDRIAL-RELATED"/>
    <property type="match status" value="1"/>
</dbReference>
<feature type="domain" description="Aminoacyl-transfer RNA synthetases class-II family profile" evidence="8">
    <location>
        <begin position="170"/>
        <end position="501"/>
    </location>
</feature>
<evidence type="ECO:0000256" key="5">
    <source>
        <dbReference type="ARBA" id="ARBA00022840"/>
    </source>
</evidence>
<dbReference type="PRINTS" id="PR01042">
    <property type="entry name" value="TRNASYNTHASP"/>
</dbReference>
<dbReference type="InterPro" id="IPR002312">
    <property type="entry name" value="Asp/Asn-tRNA-synth_IIb"/>
</dbReference>
<dbReference type="PROSITE" id="PS50862">
    <property type="entry name" value="AA_TRNA_LIGASE_II"/>
    <property type="match status" value="1"/>
</dbReference>
<comment type="similarity">
    <text evidence="1">Belongs to the class-II aminoacyl-tRNA synthetase family.</text>
</comment>
<sequence length="509" mass="57080">MVQPRLLSKYVAQSLTQSRSFSISYPTRSSQLSVAKLLGTSPEKVDEVKVNVNGFIRSIRNQKKISFASIGDGSSVQPLQALLTPQQAESLSTGTAVRLTGYWKPSPNQKAQSNELHVLEVNVLGAADPATFPLQNKYHTPEYLRTIPHLRTRTPFNSALLRFRSQSIDFLTQFFTDQDYVQTHPPIITSSDCEGAGEVFEVGSAHKGSIGKGDDGSFFRSSKYLTVSSQLHLEALAQSVGRVWTLSPTFRAEKSDTPRHLSEFYMLEAECSFVEKMDNIMDLVENMLRHLTTNLYSTQVGKEILEAKRSGDDEAATLRRRQELTRRWEGMMKGPWPRITYTQAIEELSKSEQTFEHPPTWGLGLQAEHERYIADTIGLGSPVFVTSYPKCIKPFYMLPSESSEAETSSETVECFDLLVPEVCEIAGGSMREYRLSELISAMRANGMVRGDAGEEELGPLKWYTELRRWGSVPHGGFGLGFDRLLGYLTGVQNIREIVTFPRWVGRCDC</sequence>
<dbReference type="GO" id="GO:0003676">
    <property type="term" value="F:nucleic acid binding"/>
    <property type="evidence" value="ECO:0007669"/>
    <property type="project" value="InterPro"/>
</dbReference>
<dbReference type="Proteomes" id="UP000019487">
    <property type="component" value="Unassembled WGS sequence"/>
</dbReference>
<dbReference type="InterPro" id="IPR004522">
    <property type="entry name" value="Asn-tRNA-ligase"/>
</dbReference>
<dbReference type="CDD" id="cd00776">
    <property type="entry name" value="AsxRS_core"/>
    <property type="match status" value="1"/>
</dbReference>
<accession>W9CPB9</accession>
<dbReference type="EC" id="6.1.1.22" evidence="2"/>
<dbReference type="InterPro" id="IPR006195">
    <property type="entry name" value="aa-tRNA-synth_II"/>
</dbReference>
<evidence type="ECO:0000256" key="3">
    <source>
        <dbReference type="ARBA" id="ARBA00022598"/>
    </source>
</evidence>